<proteinExistence type="predicted"/>
<comment type="caution">
    <text evidence="1">The sequence shown here is derived from an EMBL/GenBank/DDBJ whole genome shotgun (WGS) entry which is preliminary data.</text>
</comment>
<protein>
    <recommendedName>
        <fullName evidence="2">Major capsid protein</fullName>
    </recommendedName>
</protein>
<reference evidence="1" key="1">
    <citation type="journal article" date="2015" name="Nature">
        <title>Complex archaea that bridge the gap between prokaryotes and eukaryotes.</title>
        <authorList>
            <person name="Spang A."/>
            <person name="Saw J.H."/>
            <person name="Jorgensen S.L."/>
            <person name="Zaremba-Niedzwiedzka K."/>
            <person name="Martijn J."/>
            <person name="Lind A.E."/>
            <person name="van Eijk R."/>
            <person name="Schleper C."/>
            <person name="Guy L."/>
            <person name="Ettema T.J."/>
        </authorList>
    </citation>
    <scope>NUCLEOTIDE SEQUENCE</scope>
</reference>
<gene>
    <name evidence="1" type="ORF">LCGC14_2158250</name>
</gene>
<name>A0A0F9GPL5_9ZZZZ</name>
<accession>A0A0F9GPL5</accession>
<sequence>MADITMLEAAKHSQDDLERSVAKIIVEASPVLEYLPQKTITGPAFRYHREASLGTVSWRGVGGTYTPDAGVINPLFEPLVILGGEIKVDNFEVKAMSNLLNLKAEKYRMKARQAGITFSETFFEGDTAVDPYQFDGLRKRLTGNQKIIMGSGGAQLTLALMDELLDAVLGDGGDKVLWMSPIMRRKVTTLVRAVTGSGLINFTQDAFGKQQMAYAGTPIRVVRREDDGSSFFLFDEDPGDGASDTASMYCTRMGVDYLHGIQSMSLPSVKDFGEVEAGPYHLGRIEWYTGLVLKHPRAAARLYGILTG</sequence>
<evidence type="ECO:0000313" key="1">
    <source>
        <dbReference type="EMBL" id="KKL65112.1"/>
    </source>
</evidence>
<dbReference type="NCBIfam" id="NF045672">
    <property type="entry name" value="MCP_gp7_epsi_15"/>
    <property type="match status" value="1"/>
</dbReference>
<dbReference type="InterPro" id="IPR048813">
    <property type="entry name" value="GP7-like"/>
</dbReference>
<organism evidence="1">
    <name type="scientific">marine sediment metagenome</name>
    <dbReference type="NCBI Taxonomy" id="412755"/>
    <lineage>
        <taxon>unclassified sequences</taxon>
        <taxon>metagenomes</taxon>
        <taxon>ecological metagenomes</taxon>
    </lineage>
</organism>
<dbReference type="AlphaFoldDB" id="A0A0F9GPL5"/>
<dbReference type="EMBL" id="LAZR01027637">
    <property type="protein sequence ID" value="KKL65112.1"/>
    <property type="molecule type" value="Genomic_DNA"/>
</dbReference>
<evidence type="ECO:0008006" key="2">
    <source>
        <dbReference type="Google" id="ProtNLM"/>
    </source>
</evidence>
<dbReference type="SUPFAM" id="SSF56563">
    <property type="entry name" value="Major capsid protein gp5"/>
    <property type="match status" value="1"/>
</dbReference>